<protein>
    <recommendedName>
        <fullName evidence="1">RhsPI domain-containing protein</fullName>
    </recommendedName>
</protein>
<sequence>MPSTEPQAAQLPAIPASDVNAAVAHFIPGSAYCIAQSFSDSHGNSWLSAGLLHFCGSEFTANEQRLTLHFNEDDAPLSLTLALDDVAQRQVLQQFDVYLPLAFTLNDALIKQLTPLWQAAQQPTKPLQVADFAELQATIPDTELLFTEVFLQDELATIAARFAPFLYHVHYLPIISSDYEQLIVLGYGAENAGQVAYFDFDFGLCPLNCDLPQLLQQLRA</sequence>
<feature type="domain" description="RhsPI" evidence="1">
    <location>
        <begin position="124"/>
        <end position="211"/>
    </location>
</feature>
<dbReference type="Gene3D" id="2.30.30.350">
    <property type="entry name" value="mobile metagenome of vibrio cholerae. Integron cassette protein vch_cass4"/>
    <property type="match status" value="1"/>
</dbReference>
<gene>
    <name evidence="2" type="ORF">L9G74_01835</name>
</gene>
<evidence type="ECO:0000313" key="3">
    <source>
        <dbReference type="Proteomes" id="UP001201549"/>
    </source>
</evidence>
<dbReference type="EMBL" id="JAKOGG010000001">
    <property type="protein sequence ID" value="MCS4555170.1"/>
    <property type="molecule type" value="Genomic_DNA"/>
</dbReference>
<accession>A0ABT2FFV1</accession>
<dbReference type="RefSeq" id="WP_238894572.1">
    <property type="nucleotide sequence ID" value="NZ_JAKOGG010000001.1"/>
</dbReference>
<dbReference type="Proteomes" id="UP001201549">
    <property type="component" value="Unassembled WGS sequence"/>
</dbReference>
<dbReference type="Pfam" id="PF26352">
    <property type="entry name" value="RhsPI"/>
    <property type="match status" value="1"/>
</dbReference>
<evidence type="ECO:0000259" key="1">
    <source>
        <dbReference type="Pfam" id="PF26352"/>
    </source>
</evidence>
<evidence type="ECO:0000313" key="2">
    <source>
        <dbReference type="EMBL" id="MCS4555170.1"/>
    </source>
</evidence>
<dbReference type="InterPro" id="IPR058812">
    <property type="entry name" value="RhsPI"/>
</dbReference>
<name>A0ABT2FFV1_9GAMM</name>
<proteinExistence type="predicted"/>
<organism evidence="2 3">
    <name type="scientific">Shewanella electrica</name>
    <dbReference type="NCBI Taxonomy" id="515560"/>
    <lineage>
        <taxon>Bacteria</taxon>
        <taxon>Pseudomonadati</taxon>
        <taxon>Pseudomonadota</taxon>
        <taxon>Gammaproteobacteria</taxon>
        <taxon>Alteromonadales</taxon>
        <taxon>Shewanellaceae</taxon>
        <taxon>Shewanella</taxon>
    </lineage>
</organism>
<reference evidence="3" key="1">
    <citation type="submission" date="2023-07" db="EMBL/GenBank/DDBJ databases">
        <title>Shewanella mangrovi sp. nov., an acetaldehyde- degrading bacterium isolated from mangrove sediment.</title>
        <authorList>
            <person name="Liu Y."/>
        </authorList>
    </citation>
    <scope>NUCLEOTIDE SEQUENCE [LARGE SCALE GENOMIC DNA]</scope>
    <source>
        <strain evidence="3">C32</strain>
    </source>
</reference>
<comment type="caution">
    <text evidence="2">The sequence shown here is derived from an EMBL/GenBank/DDBJ whole genome shotgun (WGS) entry which is preliminary data.</text>
</comment>
<keyword evidence="3" id="KW-1185">Reference proteome</keyword>